<evidence type="ECO:0000313" key="2">
    <source>
        <dbReference type="Proteomes" id="UP001057402"/>
    </source>
</evidence>
<organism evidence="1 2">
    <name type="scientific">Melastoma candidum</name>
    <dbReference type="NCBI Taxonomy" id="119954"/>
    <lineage>
        <taxon>Eukaryota</taxon>
        <taxon>Viridiplantae</taxon>
        <taxon>Streptophyta</taxon>
        <taxon>Embryophyta</taxon>
        <taxon>Tracheophyta</taxon>
        <taxon>Spermatophyta</taxon>
        <taxon>Magnoliopsida</taxon>
        <taxon>eudicotyledons</taxon>
        <taxon>Gunneridae</taxon>
        <taxon>Pentapetalae</taxon>
        <taxon>rosids</taxon>
        <taxon>malvids</taxon>
        <taxon>Myrtales</taxon>
        <taxon>Melastomataceae</taxon>
        <taxon>Melastomatoideae</taxon>
        <taxon>Melastomateae</taxon>
        <taxon>Melastoma</taxon>
    </lineage>
</organism>
<gene>
    <name evidence="1" type="ORF">MLD38_011100</name>
</gene>
<comment type="caution">
    <text evidence="1">The sequence shown here is derived from an EMBL/GenBank/DDBJ whole genome shotgun (WGS) entry which is preliminary data.</text>
</comment>
<name>A0ACB9R5G4_9MYRT</name>
<evidence type="ECO:0000313" key="1">
    <source>
        <dbReference type="EMBL" id="KAI4372919.1"/>
    </source>
</evidence>
<proteinExistence type="predicted"/>
<keyword evidence="2" id="KW-1185">Reference proteome</keyword>
<accession>A0ACB9R5G4</accession>
<protein>
    <submittedName>
        <fullName evidence="1">Uncharacterized protein</fullName>
    </submittedName>
</protein>
<dbReference type="Proteomes" id="UP001057402">
    <property type="component" value="Chromosome 4"/>
</dbReference>
<dbReference type="EMBL" id="CM042883">
    <property type="protein sequence ID" value="KAI4372919.1"/>
    <property type="molecule type" value="Genomic_DNA"/>
</dbReference>
<reference evidence="2" key="1">
    <citation type="journal article" date="2023" name="Front. Plant Sci.">
        <title>Chromosomal-level genome assembly of Melastoma candidum provides insights into trichome evolution.</title>
        <authorList>
            <person name="Zhong Y."/>
            <person name="Wu W."/>
            <person name="Sun C."/>
            <person name="Zou P."/>
            <person name="Liu Y."/>
            <person name="Dai S."/>
            <person name="Zhou R."/>
        </authorList>
    </citation>
    <scope>NUCLEOTIDE SEQUENCE [LARGE SCALE GENOMIC DNA]</scope>
</reference>
<sequence>MYRATAAPPPTPSTNHPSTLSDPSSAVDADFLSHLIHRLPPSLVAPPRLKASCTAAASALLPTIAYPGKDRADPSFLRGFLLACTTSGFFQLTGHPVPKELALSAEPEMVSMFNLLPEKKRACFPRNWPLGYVNGDDEESDATGEFIFLDEACLSYAELELSSLRELML</sequence>